<dbReference type="Pfam" id="PF02771">
    <property type="entry name" value="Acyl-CoA_dh_N"/>
    <property type="match status" value="1"/>
</dbReference>
<reference evidence="8 9" key="1">
    <citation type="submission" date="2016-01" db="EMBL/GenBank/DDBJ databases">
        <title>The new phylogeny of the genus Mycobacterium.</title>
        <authorList>
            <person name="Tarcisio F."/>
            <person name="Conor M."/>
            <person name="Antonella G."/>
            <person name="Elisabetta G."/>
            <person name="Giulia F.S."/>
            <person name="Sara T."/>
            <person name="Anna F."/>
            <person name="Clotilde B."/>
            <person name="Roberto B."/>
            <person name="Veronica D.S."/>
            <person name="Fabio R."/>
            <person name="Monica P."/>
            <person name="Olivier J."/>
            <person name="Enrico T."/>
            <person name="Nicola S."/>
        </authorList>
    </citation>
    <scope>NUCLEOTIDE SEQUENCE [LARGE SCALE GENOMIC DNA]</scope>
    <source>
        <strain evidence="8 9">DSM 44164</strain>
    </source>
</reference>
<comment type="similarity">
    <text evidence="2">Belongs to the acyl-CoA dehydrogenase family.</text>
</comment>
<dbReference type="InterPro" id="IPR009100">
    <property type="entry name" value="AcylCoA_DH/oxidase_NM_dom_sf"/>
</dbReference>
<dbReference type="Proteomes" id="UP000193108">
    <property type="component" value="Unassembled WGS sequence"/>
</dbReference>
<evidence type="ECO:0000256" key="5">
    <source>
        <dbReference type="ARBA" id="ARBA00023002"/>
    </source>
</evidence>
<evidence type="ECO:0000259" key="6">
    <source>
        <dbReference type="Pfam" id="PF00441"/>
    </source>
</evidence>
<evidence type="ECO:0000256" key="3">
    <source>
        <dbReference type="ARBA" id="ARBA00022630"/>
    </source>
</evidence>
<evidence type="ECO:0000256" key="1">
    <source>
        <dbReference type="ARBA" id="ARBA00001974"/>
    </source>
</evidence>
<keyword evidence="5" id="KW-0560">Oxidoreductase</keyword>
<dbReference type="STRING" id="1782.AWC18_09065"/>
<sequence>MTDLSAESELFVTTARAFLDKTAALSDYRKLHAQGDSYDATWWHQAADLGWAGLLVPEELGGGSVSGCGLRDLAAIATEIGRTVAPGPLYPVSTVLAGLVDADNRDAHAATIEALTAGETVATWAPDEPGRGFRPHQPGLTATSVPGGGYRLNGVKDRVEAGDRADLVLIGARTDEGAVRQFLVRTDAAGVRVTPQSGIDLVKQYARIEFSDTEVDASAVVGTAAQTGALIDRQTQVGIVLVCAETAGILDAVMAMTVAWARDRYSFGRPLASYQAIKHRLADMTMWLHACRAITAGAVDKVAARDLDAAMWAGAAKSYLGEHAGRLIQECVQLHGGIGVTWEHDLHLYLRRATLYRNLLGTPAEHHQAIYAAASSTEPAA</sequence>
<comment type="cofactor">
    <cofactor evidence="1">
        <name>FAD</name>
        <dbReference type="ChEBI" id="CHEBI:57692"/>
    </cofactor>
</comment>
<evidence type="ECO:0000256" key="2">
    <source>
        <dbReference type="ARBA" id="ARBA00009347"/>
    </source>
</evidence>
<feature type="domain" description="Acyl-CoA dehydrogenase/oxidase N-terminal" evidence="7">
    <location>
        <begin position="6"/>
        <end position="97"/>
    </location>
</feature>
<dbReference type="EMBL" id="LQPI01000039">
    <property type="protein sequence ID" value="ORW21554.1"/>
    <property type="molecule type" value="Genomic_DNA"/>
</dbReference>
<dbReference type="InterPro" id="IPR037069">
    <property type="entry name" value="AcylCoA_DH/ox_N_sf"/>
</dbReference>
<name>A0A1X1ZDT1_MYCNO</name>
<dbReference type="InterPro" id="IPR009075">
    <property type="entry name" value="AcylCo_DH/oxidase_C"/>
</dbReference>
<evidence type="ECO:0000256" key="4">
    <source>
        <dbReference type="ARBA" id="ARBA00022827"/>
    </source>
</evidence>
<feature type="domain" description="Acyl-CoA dehydrogenase/oxidase C-terminal" evidence="6">
    <location>
        <begin position="240"/>
        <end position="364"/>
    </location>
</feature>
<gene>
    <name evidence="8" type="ORF">AWC18_09065</name>
</gene>
<dbReference type="Gene3D" id="1.20.140.10">
    <property type="entry name" value="Butyryl-CoA Dehydrogenase, subunit A, domain 3"/>
    <property type="match status" value="1"/>
</dbReference>
<dbReference type="GO" id="GO:0003995">
    <property type="term" value="F:acyl-CoA dehydrogenase activity"/>
    <property type="evidence" value="ECO:0007669"/>
    <property type="project" value="TreeGrafter"/>
</dbReference>
<dbReference type="Gene3D" id="2.40.110.10">
    <property type="entry name" value="Butyryl-CoA Dehydrogenase, subunit A, domain 2"/>
    <property type="match status" value="1"/>
</dbReference>
<dbReference type="InterPro" id="IPR013786">
    <property type="entry name" value="AcylCoA_DH/ox_N"/>
</dbReference>
<dbReference type="RefSeq" id="WP_085138465.1">
    <property type="nucleotide sequence ID" value="NZ_LQPI01000039.1"/>
</dbReference>
<evidence type="ECO:0000259" key="7">
    <source>
        <dbReference type="Pfam" id="PF02771"/>
    </source>
</evidence>
<dbReference type="GO" id="GO:0050660">
    <property type="term" value="F:flavin adenine dinucleotide binding"/>
    <property type="evidence" value="ECO:0007669"/>
    <property type="project" value="InterPro"/>
</dbReference>
<dbReference type="Gene3D" id="1.10.540.10">
    <property type="entry name" value="Acyl-CoA dehydrogenase/oxidase, N-terminal domain"/>
    <property type="match status" value="1"/>
</dbReference>
<keyword evidence="3" id="KW-0285">Flavoprotein</keyword>
<comment type="caution">
    <text evidence="8">The sequence shown here is derived from an EMBL/GenBank/DDBJ whole genome shotgun (WGS) entry which is preliminary data.</text>
</comment>
<dbReference type="InterPro" id="IPR046373">
    <property type="entry name" value="Acyl-CoA_Oxase/DH_mid-dom_sf"/>
</dbReference>
<keyword evidence="4" id="KW-0274">FAD</keyword>
<dbReference type="SUPFAM" id="SSF56645">
    <property type="entry name" value="Acyl-CoA dehydrogenase NM domain-like"/>
    <property type="match status" value="1"/>
</dbReference>
<dbReference type="AlphaFoldDB" id="A0A1X1ZDT1"/>
<dbReference type="SUPFAM" id="SSF47203">
    <property type="entry name" value="Acyl-CoA dehydrogenase C-terminal domain-like"/>
    <property type="match status" value="1"/>
</dbReference>
<dbReference type="Pfam" id="PF00441">
    <property type="entry name" value="Acyl-CoA_dh_1"/>
    <property type="match status" value="1"/>
</dbReference>
<dbReference type="InterPro" id="IPR036250">
    <property type="entry name" value="AcylCo_DH-like_C"/>
</dbReference>
<dbReference type="PANTHER" id="PTHR43884">
    <property type="entry name" value="ACYL-COA DEHYDROGENASE"/>
    <property type="match status" value="1"/>
</dbReference>
<proteinExistence type="inferred from homology"/>
<dbReference type="PANTHER" id="PTHR43884:SF20">
    <property type="entry name" value="ACYL-COA DEHYDROGENASE FADE28"/>
    <property type="match status" value="1"/>
</dbReference>
<evidence type="ECO:0000313" key="9">
    <source>
        <dbReference type="Proteomes" id="UP000193108"/>
    </source>
</evidence>
<keyword evidence="9" id="KW-1185">Reference proteome</keyword>
<protein>
    <submittedName>
        <fullName evidence="8">Acyl-CoA dehydrogenase</fullName>
    </submittedName>
</protein>
<organism evidence="8 9">
    <name type="scientific">Mycolicibacter nonchromogenicus</name>
    <name type="common">Mycobacterium nonchromogenicum</name>
    <dbReference type="NCBI Taxonomy" id="1782"/>
    <lineage>
        <taxon>Bacteria</taxon>
        <taxon>Bacillati</taxon>
        <taxon>Actinomycetota</taxon>
        <taxon>Actinomycetes</taxon>
        <taxon>Mycobacteriales</taxon>
        <taxon>Mycobacteriaceae</taxon>
        <taxon>Mycolicibacter</taxon>
    </lineage>
</organism>
<evidence type="ECO:0000313" key="8">
    <source>
        <dbReference type="EMBL" id="ORW21554.1"/>
    </source>
</evidence>
<accession>A0A1X1ZDT1</accession>
<dbReference type="CDD" id="cd00567">
    <property type="entry name" value="ACAD"/>
    <property type="match status" value="1"/>
</dbReference>